<feature type="chain" id="PRO_5045837219" evidence="1">
    <location>
        <begin position="23"/>
        <end position="429"/>
    </location>
</feature>
<organism evidence="2 3">
    <name type="scientific">Paractinoplanes bogorensis</name>
    <dbReference type="NCBI Taxonomy" id="1610840"/>
    <lineage>
        <taxon>Bacteria</taxon>
        <taxon>Bacillati</taxon>
        <taxon>Actinomycetota</taxon>
        <taxon>Actinomycetes</taxon>
        <taxon>Micromonosporales</taxon>
        <taxon>Micromonosporaceae</taxon>
        <taxon>Paractinoplanes</taxon>
    </lineage>
</organism>
<dbReference type="Proteomes" id="UP001519654">
    <property type="component" value="Unassembled WGS sequence"/>
</dbReference>
<dbReference type="InterPro" id="IPR006059">
    <property type="entry name" value="SBP"/>
</dbReference>
<accession>A0ABS5YJI6</accession>
<protein>
    <submittedName>
        <fullName evidence="2">Extracellular solute-binding protein</fullName>
    </submittedName>
</protein>
<proteinExistence type="predicted"/>
<evidence type="ECO:0000313" key="2">
    <source>
        <dbReference type="EMBL" id="MBU2663627.1"/>
    </source>
</evidence>
<keyword evidence="1" id="KW-0732">Signal</keyword>
<dbReference type="SUPFAM" id="SSF53850">
    <property type="entry name" value="Periplasmic binding protein-like II"/>
    <property type="match status" value="1"/>
</dbReference>
<dbReference type="Pfam" id="PF13416">
    <property type="entry name" value="SBP_bac_8"/>
    <property type="match status" value="1"/>
</dbReference>
<keyword evidence="3" id="KW-1185">Reference proteome</keyword>
<feature type="signal peptide" evidence="1">
    <location>
        <begin position="1"/>
        <end position="22"/>
    </location>
</feature>
<name>A0ABS5YJI6_9ACTN</name>
<sequence>MRITRRRIVAAALAGLVTISSAACSSGSPDDSASGGKVTLDVGLFGSFGFKEAGLYDEYMKQHPDVTIVENSPQNETDYWNALQTRLAGNSGLADIQAVEVGRLAQVKTNLAGKFADFNQFDDSATYYQDFLPWKLELARTTDGKQVAVGTDIGPMGMCYKPALFKAAGLPTEPEAVAQLWPSWDAYVAEGRKYVAQAGGKSTWTDSAAGVFRAAMGGTGQKYTDAGGNLIYAGSPDVATAYKQATEAAQGKETAALTQFTAAWNQSFTTDAYATLACPAWMLTYIKGQAGDKGSGQWAVTTAPSSGNVGGAYLAIPESSKNKAAAWELIKFLTSAESQQAVFEKAGNFPTNLAAIDAVASYKDPYFSDAPTGKILGDVAKSLPTQVIGAHDNDVETALMNAANEVAQKGTDPTTAYDSAVKSIKSAVG</sequence>
<dbReference type="Gene3D" id="3.40.190.10">
    <property type="entry name" value="Periplasmic binding protein-like II"/>
    <property type="match status" value="1"/>
</dbReference>
<comment type="caution">
    <text evidence="2">The sequence shown here is derived from an EMBL/GenBank/DDBJ whole genome shotgun (WGS) entry which is preliminary data.</text>
</comment>
<dbReference type="PROSITE" id="PS51257">
    <property type="entry name" value="PROKAR_LIPOPROTEIN"/>
    <property type="match status" value="1"/>
</dbReference>
<dbReference type="InterPro" id="IPR050490">
    <property type="entry name" value="Bact_solute-bd_prot1"/>
</dbReference>
<evidence type="ECO:0000256" key="1">
    <source>
        <dbReference type="SAM" id="SignalP"/>
    </source>
</evidence>
<dbReference type="PANTHER" id="PTHR43649">
    <property type="entry name" value="ARABINOSE-BINDING PROTEIN-RELATED"/>
    <property type="match status" value="1"/>
</dbReference>
<reference evidence="2 3" key="1">
    <citation type="submission" date="2021-06" db="EMBL/GenBank/DDBJ databases">
        <title>Actinoplanes lichenicola sp. nov., and Actinoplanes ovalisporus sp. nov., isolated from lichen in Thailand.</title>
        <authorList>
            <person name="Saeng-In P."/>
            <person name="Kanchanasin P."/>
            <person name="Yuki M."/>
            <person name="Kudo T."/>
            <person name="Ohkuma M."/>
            <person name="Phongsopitanun W."/>
            <person name="Tanasupawat S."/>
        </authorList>
    </citation>
    <scope>NUCLEOTIDE SEQUENCE [LARGE SCALE GENOMIC DNA]</scope>
    <source>
        <strain evidence="2 3">NBRC 110975</strain>
    </source>
</reference>
<dbReference type="RefSeq" id="WP_215785614.1">
    <property type="nucleotide sequence ID" value="NZ_JAHKKG010000003.1"/>
</dbReference>
<evidence type="ECO:0000313" key="3">
    <source>
        <dbReference type="Proteomes" id="UP001519654"/>
    </source>
</evidence>
<gene>
    <name evidence="2" type="ORF">KOI35_08925</name>
</gene>
<dbReference type="EMBL" id="JAHKKG010000003">
    <property type="protein sequence ID" value="MBU2663627.1"/>
    <property type="molecule type" value="Genomic_DNA"/>
</dbReference>
<dbReference type="PANTHER" id="PTHR43649:SF32">
    <property type="entry name" value="SUGAR BINDING SECRETED PROTEIN"/>
    <property type="match status" value="1"/>
</dbReference>